<dbReference type="GO" id="GO:0070646">
    <property type="term" value="P:protein modification by small protein removal"/>
    <property type="evidence" value="ECO:0007669"/>
    <property type="project" value="TreeGrafter"/>
</dbReference>
<dbReference type="GO" id="GO:0008233">
    <property type="term" value="F:peptidase activity"/>
    <property type="evidence" value="ECO:0007669"/>
    <property type="project" value="UniProtKB-KW"/>
</dbReference>
<dbReference type="Gene3D" id="3.90.1720.30">
    <property type="entry name" value="PPPDE domains"/>
    <property type="match status" value="1"/>
</dbReference>
<keyword evidence="2" id="KW-0645">Protease</keyword>
<organism evidence="9 12">
    <name type="scientific">Polarella glacialis</name>
    <name type="common">Dinoflagellate</name>
    <dbReference type="NCBI Taxonomy" id="89957"/>
    <lineage>
        <taxon>Eukaryota</taxon>
        <taxon>Sar</taxon>
        <taxon>Alveolata</taxon>
        <taxon>Dinophyceae</taxon>
        <taxon>Suessiales</taxon>
        <taxon>Suessiaceae</taxon>
        <taxon>Polarella</taxon>
    </lineage>
</organism>
<evidence type="ECO:0000256" key="5">
    <source>
        <dbReference type="ARBA" id="ARBA00022840"/>
    </source>
</evidence>
<dbReference type="PANTHER" id="PTHR12378">
    <property type="entry name" value="DESUMOYLATING ISOPEPTIDASE"/>
    <property type="match status" value="1"/>
</dbReference>
<evidence type="ECO:0000256" key="4">
    <source>
        <dbReference type="ARBA" id="ARBA00022801"/>
    </source>
</evidence>
<evidence type="ECO:0000256" key="3">
    <source>
        <dbReference type="ARBA" id="ARBA00022741"/>
    </source>
</evidence>
<name>A0A813GL97_POLGL</name>
<evidence type="ECO:0000256" key="1">
    <source>
        <dbReference type="ARBA" id="ARBA00008140"/>
    </source>
</evidence>
<proteinExistence type="inferred from homology"/>
<evidence type="ECO:0000259" key="7">
    <source>
        <dbReference type="PROSITE" id="PS51858"/>
    </source>
</evidence>
<evidence type="ECO:0000313" key="11">
    <source>
        <dbReference type="EMBL" id="CAE8718792.1"/>
    </source>
</evidence>
<evidence type="ECO:0000313" key="9">
    <source>
        <dbReference type="EMBL" id="CAE8626056.1"/>
    </source>
</evidence>
<keyword evidence="5" id="KW-0067">ATP-binding</keyword>
<comment type="caution">
    <text evidence="9">The sequence shown here is derived from an EMBL/GenBank/DDBJ whole genome shotgun (WGS) entry which is preliminary data.</text>
</comment>
<comment type="similarity">
    <text evidence="1">Belongs to the DeSI family.</text>
</comment>
<gene>
    <name evidence="8" type="ORF">PGLA1383_LOCUS13783</name>
    <name evidence="9" type="ORF">PGLA1383_LOCUS43029</name>
    <name evidence="10" type="ORF">PGLA2088_LOCUS12705</name>
    <name evidence="11" type="ORF">PGLA2088_LOCUS40279</name>
</gene>
<dbReference type="PROSITE" id="PS51858">
    <property type="entry name" value="PPPDE"/>
    <property type="match status" value="1"/>
</dbReference>
<dbReference type="InterPro" id="IPR042266">
    <property type="entry name" value="PPPDE_sf"/>
</dbReference>
<dbReference type="EMBL" id="CAJNNW010033420">
    <property type="protein sequence ID" value="CAE8718792.1"/>
    <property type="molecule type" value="Genomic_DNA"/>
</dbReference>
<keyword evidence="4" id="KW-0378">Hydrolase</keyword>
<sequence>MGGAAVKPQLARAELLVSELGGVPGCKAYHSSVLVNETELFFADTGLCTGLGIASHGARSVKRFDMGTTSISTETLREQLATHFLPGTYDLLRKNCNSFSDAALVILVGKRLDKKYRQLEQLGARFPQLVTSLSGGEYSLNSLADSFDLERLCSDLRFGPSWANQGQTLDGEKAGRGGAQHLPAKSAVGSAGSKQPLTRVHILPFQDTFELNFDHMCQKYVLPHIRSHHVADPKTGCGLYVGNEFSARCGQVRFRVVACEPAQGGLPTASTVVLCEGDPINRELLVSATILPLESSMPQLAGKTPEDLARNFVYPFLEQQSSDLRPGQILTIQGLRFKVIKTEPAHGGGPCVATKLTTTGPPVKLCSIPNCESAIAKQCRNKDCKRWVCLVHSADVKETSCLCPAHAPAARKGFLSLMKLTS</sequence>
<dbReference type="Proteomes" id="UP000626109">
    <property type="component" value="Unassembled WGS sequence"/>
</dbReference>
<protein>
    <recommendedName>
        <fullName evidence="7">PPPDE domain-containing protein</fullName>
    </recommendedName>
</protein>
<dbReference type="EMBL" id="CAJNNV010028890">
    <property type="protein sequence ID" value="CAE8626056.1"/>
    <property type="molecule type" value="Genomic_DNA"/>
</dbReference>
<dbReference type="InterPro" id="IPR008580">
    <property type="entry name" value="PPPDE_dom"/>
</dbReference>
<evidence type="ECO:0000313" key="10">
    <source>
        <dbReference type="EMBL" id="CAE8657252.1"/>
    </source>
</evidence>
<dbReference type="Gene3D" id="3.10.330.10">
    <property type="match status" value="2"/>
</dbReference>
<dbReference type="EMBL" id="CAJNNW010015039">
    <property type="protein sequence ID" value="CAE8657252.1"/>
    <property type="molecule type" value="Genomic_DNA"/>
</dbReference>
<feature type="domain" description="PPPDE" evidence="7">
    <location>
        <begin position="11"/>
        <end position="130"/>
    </location>
</feature>
<keyword evidence="3" id="KW-0547">Nucleotide-binding</keyword>
<evidence type="ECO:0000313" key="12">
    <source>
        <dbReference type="Proteomes" id="UP000654075"/>
    </source>
</evidence>
<keyword evidence="12" id="KW-1185">Reference proteome</keyword>
<dbReference type="SUPFAM" id="SSF54585">
    <property type="entry name" value="Cdc48 domain 2-like"/>
    <property type="match status" value="1"/>
</dbReference>
<reference evidence="9" key="1">
    <citation type="submission" date="2021-02" db="EMBL/GenBank/DDBJ databases">
        <authorList>
            <person name="Dougan E. K."/>
            <person name="Rhodes N."/>
            <person name="Thang M."/>
            <person name="Chan C."/>
        </authorList>
    </citation>
    <scope>NUCLEOTIDE SEQUENCE</scope>
</reference>
<dbReference type="OrthoDB" id="21221at2759"/>
<dbReference type="Proteomes" id="UP000654075">
    <property type="component" value="Unassembled WGS sequence"/>
</dbReference>
<evidence type="ECO:0000313" key="8">
    <source>
        <dbReference type="EMBL" id="CAE8595270.1"/>
    </source>
</evidence>
<evidence type="ECO:0000256" key="6">
    <source>
        <dbReference type="SAM" id="MobiDB-lite"/>
    </source>
</evidence>
<evidence type="ECO:0000256" key="2">
    <source>
        <dbReference type="ARBA" id="ARBA00022670"/>
    </source>
</evidence>
<dbReference type="GO" id="GO:0005524">
    <property type="term" value="F:ATP binding"/>
    <property type="evidence" value="ECO:0007669"/>
    <property type="project" value="UniProtKB-KW"/>
</dbReference>
<dbReference type="AlphaFoldDB" id="A0A813GL97"/>
<feature type="region of interest" description="Disordered" evidence="6">
    <location>
        <begin position="167"/>
        <end position="191"/>
    </location>
</feature>
<dbReference type="InterPro" id="IPR029067">
    <property type="entry name" value="CDC48_domain_2-like_sf"/>
</dbReference>
<dbReference type="Pfam" id="PF05903">
    <property type="entry name" value="Peptidase_C97"/>
    <property type="match status" value="1"/>
</dbReference>
<dbReference type="EMBL" id="CAJNNV010007703">
    <property type="protein sequence ID" value="CAE8595270.1"/>
    <property type="molecule type" value="Genomic_DNA"/>
</dbReference>
<dbReference type="GO" id="GO:0006508">
    <property type="term" value="P:proteolysis"/>
    <property type="evidence" value="ECO:0007669"/>
    <property type="project" value="UniProtKB-KW"/>
</dbReference>
<accession>A0A813GL97</accession>
<dbReference type="SMART" id="SM01179">
    <property type="entry name" value="DUF862"/>
    <property type="match status" value="1"/>
</dbReference>